<dbReference type="AlphaFoldDB" id="A0AA85J4H3"/>
<reference evidence="3" key="2">
    <citation type="submission" date="2023-11" db="UniProtKB">
        <authorList>
            <consortium name="WormBaseParasite"/>
        </authorList>
    </citation>
    <scope>IDENTIFICATION</scope>
</reference>
<dbReference type="Gene3D" id="3.30.70.2630">
    <property type="match status" value="1"/>
</dbReference>
<accession>A0AA85J4H3</accession>
<dbReference type="Gene3D" id="3.10.10.20">
    <property type="match status" value="1"/>
</dbReference>
<keyword evidence="2" id="KW-1185">Reference proteome</keyword>
<dbReference type="InterPro" id="IPR035901">
    <property type="entry name" value="GIY-YIG_endonuc_sf"/>
</dbReference>
<dbReference type="InterPro" id="IPR000477">
    <property type="entry name" value="RT_dom"/>
</dbReference>
<dbReference type="Gene3D" id="1.10.10.2210">
    <property type="match status" value="1"/>
</dbReference>
<dbReference type="PROSITE" id="PS50878">
    <property type="entry name" value="RT_POL"/>
    <property type="match status" value="1"/>
</dbReference>
<proteinExistence type="predicted"/>
<evidence type="ECO:0000313" key="3">
    <source>
        <dbReference type="WBParaSite" id="TREG1_129930.1"/>
    </source>
</evidence>
<dbReference type="PANTHER" id="PTHR21301:SF11">
    <property type="entry name" value="GIY-YIG DOMAIN-CONTAINING PROTEIN"/>
    <property type="match status" value="1"/>
</dbReference>
<dbReference type="CDD" id="cd10442">
    <property type="entry name" value="GIY-YIG_PLEs"/>
    <property type="match status" value="1"/>
</dbReference>
<feature type="domain" description="Reverse transcriptase" evidence="1">
    <location>
        <begin position="220"/>
        <end position="465"/>
    </location>
</feature>
<dbReference type="Pfam" id="PF00078">
    <property type="entry name" value="RVT_1"/>
    <property type="match status" value="1"/>
</dbReference>
<dbReference type="Pfam" id="PF26215">
    <property type="entry name" value="HTH_animal"/>
    <property type="match status" value="1"/>
</dbReference>
<sequence length="714" mass="82923">MRIKNIDDCLTLLVTNHIYESFQKLFNERESHFHNVTKRRHIQKFSKLKEKKQPKKTSTNDMGNIRAIHNMSDKILTENEISLLQKGLNFNITRKPLSVQEIAPMIEPALQQLTNEESQSARQKISHILMTQRNITSNLTKQEYEALRNLKKDKSIVITKADKGNVTVIMNRTDYEKKAIEHLSEGPYLLIEEKKKSAEFNKMKLNTNRLLQEMKPKIGNSLWFTLKPKSYIPSRFYGQPKIHKPTVPLRPVIDFTNSPTYNLSKYLLSILQPLQKDTQNIVKNSYDFKSQIEHREIDKEDIMVSYDINSLYTSIPITESLDIISSLLESDTTLSQRCPLDTSEIIKSLKFCLESNYFTFKGSLYRQTNGVAMGSPVSPIVADLYMNKFENNIFSSILTPKIWLRYVDDTFVVLKRDLHNSFLEKINCVSPKIQFTSEAESDIGELPFLDCLVKRKENGHFSISIFRKKTHSNKYLDFKSSHPISAKISVVSSLLRRAHSLITDEQEKEEEISNITKTLKQNNYPTNFINKINTNIKYGRKCIPKTWTSTVVIPYRAETSDDIRRVLNQLDIRVFFKTSDTLQNNLVHIKDQIPKDSLSNCVYKIKCSECDAIYIGQTSREIKIRRNEHRRASLRPPRNPVELEKLQKSSAIGLHAIESGHKIDFDNIEIIQKNFRNHKERLISEALHIKWNPNCLNRNDGLKQNLTWLQHPPP</sequence>
<dbReference type="WBParaSite" id="TREG1_129930.1">
    <property type="protein sequence ID" value="TREG1_129930.1"/>
    <property type="gene ID" value="TREG1_129930"/>
</dbReference>
<dbReference type="Proteomes" id="UP000050795">
    <property type="component" value="Unassembled WGS sequence"/>
</dbReference>
<dbReference type="CDD" id="cd00304">
    <property type="entry name" value="RT_like"/>
    <property type="match status" value="1"/>
</dbReference>
<reference evidence="2" key="1">
    <citation type="submission" date="2022-06" db="EMBL/GenBank/DDBJ databases">
        <authorList>
            <person name="Berger JAMES D."/>
            <person name="Berger JAMES D."/>
        </authorList>
    </citation>
    <scope>NUCLEOTIDE SEQUENCE [LARGE SCALE GENOMIC DNA]</scope>
</reference>
<organism evidence="2 3">
    <name type="scientific">Trichobilharzia regenti</name>
    <name type="common">Nasal bird schistosome</name>
    <dbReference type="NCBI Taxonomy" id="157069"/>
    <lineage>
        <taxon>Eukaryota</taxon>
        <taxon>Metazoa</taxon>
        <taxon>Spiralia</taxon>
        <taxon>Lophotrochozoa</taxon>
        <taxon>Platyhelminthes</taxon>
        <taxon>Trematoda</taxon>
        <taxon>Digenea</taxon>
        <taxon>Strigeidida</taxon>
        <taxon>Schistosomatoidea</taxon>
        <taxon>Schistosomatidae</taxon>
        <taxon>Trichobilharzia</taxon>
    </lineage>
</organism>
<dbReference type="InterPro" id="IPR058912">
    <property type="entry name" value="HTH_animal"/>
</dbReference>
<protein>
    <recommendedName>
        <fullName evidence="1">Reverse transcriptase domain-containing protein</fullName>
    </recommendedName>
</protein>
<evidence type="ECO:0000259" key="1">
    <source>
        <dbReference type="PROSITE" id="PS50878"/>
    </source>
</evidence>
<dbReference type="PANTHER" id="PTHR21301">
    <property type="entry name" value="REVERSE TRANSCRIPTASE"/>
    <property type="match status" value="1"/>
</dbReference>
<name>A0AA85J4H3_TRIRE</name>
<evidence type="ECO:0000313" key="2">
    <source>
        <dbReference type="Proteomes" id="UP000050795"/>
    </source>
</evidence>
<dbReference type="Gene3D" id="3.40.1440.10">
    <property type="entry name" value="GIY-YIG endonuclease"/>
    <property type="match status" value="1"/>
</dbReference>